<dbReference type="InterPro" id="IPR040673">
    <property type="entry name" value="CCDC81_HU_dom_2"/>
</dbReference>
<dbReference type="Proteomes" id="UP000789595">
    <property type="component" value="Unassembled WGS sequence"/>
</dbReference>
<keyword evidence="4" id="KW-1185">Reference proteome</keyword>
<name>A0A8J2SYJ6_9STRA</name>
<feature type="compositionally biased region" description="Low complexity" evidence="1">
    <location>
        <begin position="193"/>
        <end position="203"/>
    </location>
</feature>
<feature type="compositionally biased region" description="Low complexity" evidence="1">
    <location>
        <begin position="214"/>
        <end position="240"/>
    </location>
</feature>
<evidence type="ECO:0000313" key="3">
    <source>
        <dbReference type="EMBL" id="CAH0375899.1"/>
    </source>
</evidence>
<accession>A0A8J2SYJ6</accession>
<feature type="compositionally biased region" description="Basic and acidic residues" evidence="1">
    <location>
        <begin position="243"/>
        <end position="256"/>
    </location>
</feature>
<evidence type="ECO:0000313" key="4">
    <source>
        <dbReference type="Proteomes" id="UP000789595"/>
    </source>
</evidence>
<feature type="domain" description="CCDC81 HU" evidence="2">
    <location>
        <begin position="99"/>
        <end position="158"/>
    </location>
</feature>
<feature type="region of interest" description="Disordered" evidence="1">
    <location>
        <begin position="168"/>
        <end position="257"/>
    </location>
</feature>
<dbReference type="OrthoDB" id="125906at2759"/>
<organism evidence="3 4">
    <name type="scientific">Pelagomonas calceolata</name>
    <dbReference type="NCBI Taxonomy" id="35677"/>
    <lineage>
        <taxon>Eukaryota</taxon>
        <taxon>Sar</taxon>
        <taxon>Stramenopiles</taxon>
        <taxon>Ochrophyta</taxon>
        <taxon>Pelagophyceae</taxon>
        <taxon>Pelagomonadales</taxon>
        <taxon>Pelagomonadaceae</taxon>
        <taxon>Pelagomonas</taxon>
    </lineage>
</organism>
<protein>
    <recommendedName>
        <fullName evidence="2">CCDC81 HU domain-containing protein</fullName>
    </recommendedName>
</protein>
<reference evidence="3" key="1">
    <citation type="submission" date="2021-11" db="EMBL/GenBank/DDBJ databases">
        <authorList>
            <consortium name="Genoscope - CEA"/>
            <person name="William W."/>
        </authorList>
    </citation>
    <scope>NUCLEOTIDE SEQUENCE</scope>
</reference>
<comment type="caution">
    <text evidence="3">The sequence shown here is derived from an EMBL/GenBank/DDBJ whole genome shotgun (WGS) entry which is preliminary data.</text>
</comment>
<dbReference type="EMBL" id="CAKKNE010000005">
    <property type="protein sequence ID" value="CAH0375899.1"/>
    <property type="molecule type" value="Genomic_DNA"/>
</dbReference>
<sequence length="472" mass="51504">MATYGPRELAEEVGAVTGLGAEKTRRLWSAVGRLADGTLAAGKGLSIPGLGRWTYLRTSNVHEEFGIRKPLFTADPQFLRINGLAPNEPPRSQLVAPCAALNCFAAAANAGLSKDEAKATVAAVARYVGAAAALGRKVRLPIGSIGELRCDARVVRFVYGARAPQPTQVSKAPIEVAPSTARLSTGRSDHLSTVRSARSTARSQPATARSQPPATARSTARSRAAVTARSALASSRLSARQKGSYEDLTPGRKPEPRQVLGILDQLLAPMGRDDAIKPLLKTARRQNVAQQYDAYERALQNAHKKTEYEEREMVRVRDEDRRRQAARMAAHHTLELENAQNVLLQADEARARKALDRVSEPWTMAEATKAFPFLNYVPDHIGKRKKAAEYDKELSGQVRAAEEHQRKAKAHERAADARALATSMALVARDREARRLIHEAAHGELAADWRRSMDLTELKKGVTKNGSLIQGH</sequence>
<evidence type="ECO:0000256" key="1">
    <source>
        <dbReference type="SAM" id="MobiDB-lite"/>
    </source>
</evidence>
<evidence type="ECO:0000259" key="2">
    <source>
        <dbReference type="Pfam" id="PF18289"/>
    </source>
</evidence>
<dbReference type="AlphaFoldDB" id="A0A8J2SYJ6"/>
<gene>
    <name evidence="3" type="ORF">PECAL_5P04470</name>
</gene>
<proteinExistence type="predicted"/>
<feature type="compositionally biased region" description="Polar residues" evidence="1">
    <location>
        <begin position="204"/>
        <end position="213"/>
    </location>
</feature>
<dbReference type="Pfam" id="PF18289">
    <property type="entry name" value="HU-CCDC81_euk_2"/>
    <property type="match status" value="1"/>
</dbReference>